<sequence length="167" mass="18310">MASLNHFLCFSLFSFFLLSSLASSSTFLSNELLEFHGSTGRALLQTKKSCSVNFESQNYTILTSGCKGPQYTPEACCGAFKDFACPFADAINDLTTDCASTMFSYINLYGKYPPGLFANLCREGQLGLNCTNVEEPKERSNGGQMAATQSTLVMITASLLISFFHWF</sequence>
<dbReference type="OrthoDB" id="585255at2759"/>
<evidence type="ECO:0000313" key="3">
    <source>
        <dbReference type="EMBL" id="KAG6661486.1"/>
    </source>
</evidence>
<feature type="domain" description="GPI-anchored protein LLG1-like" evidence="2">
    <location>
        <begin position="52"/>
        <end position="128"/>
    </location>
</feature>
<evidence type="ECO:0000259" key="2">
    <source>
        <dbReference type="Pfam" id="PF26578"/>
    </source>
</evidence>
<dbReference type="EMBL" id="CM031811">
    <property type="protein sequence ID" value="KAG6661486.1"/>
    <property type="molecule type" value="Genomic_DNA"/>
</dbReference>
<evidence type="ECO:0000313" key="4">
    <source>
        <dbReference type="EMBL" id="KAG6722591.1"/>
    </source>
</evidence>
<feature type="signal peptide" evidence="1">
    <location>
        <begin position="1"/>
        <end position="24"/>
    </location>
</feature>
<feature type="chain" id="PRO_5035756424" description="GPI-anchored protein LLG1-like domain-containing protein" evidence="1">
    <location>
        <begin position="25"/>
        <end position="167"/>
    </location>
</feature>
<reference evidence="4" key="2">
    <citation type="submission" date="2021-01" db="EMBL/GenBank/DDBJ databases">
        <authorList>
            <person name="Lovell J.T."/>
            <person name="Bentley N."/>
            <person name="Bhattarai G."/>
            <person name="Jenkins J.W."/>
            <person name="Sreedasyam A."/>
            <person name="Alarcon Y."/>
            <person name="Bock C."/>
            <person name="Boston L."/>
            <person name="Carlson J."/>
            <person name="Cervantes K."/>
            <person name="Clermont K."/>
            <person name="Krom N."/>
            <person name="Kubenka K."/>
            <person name="Mamidi S."/>
            <person name="Mattison C."/>
            <person name="Monteros M."/>
            <person name="Pisani C."/>
            <person name="Plott C."/>
            <person name="Rajasekar S."/>
            <person name="Rhein H.S."/>
            <person name="Rohla C."/>
            <person name="Song M."/>
            <person name="Hilaire R.S."/>
            <person name="Shu S."/>
            <person name="Wells L."/>
            <person name="Wang X."/>
            <person name="Webber J."/>
            <person name="Heerema R.J."/>
            <person name="Klein P."/>
            <person name="Conner P."/>
            <person name="Grauke L."/>
            <person name="Grimwood J."/>
            <person name="Schmutz J."/>
            <person name="Randall J.J."/>
        </authorList>
    </citation>
    <scope>NUCLEOTIDE SEQUENCE</scope>
    <source>
        <tissue evidence="4">Leaf</tissue>
    </source>
</reference>
<protein>
    <recommendedName>
        <fullName evidence="2">GPI-anchored protein LLG1-like domain-containing protein</fullName>
    </recommendedName>
</protein>
<dbReference type="PANTHER" id="PTHR31533">
    <property type="entry name" value="GPI-ANCHORED PROTEIN LLG1-RELATED-RELATED"/>
    <property type="match status" value="1"/>
</dbReference>
<dbReference type="Pfam" id="PF26578">
    <property type="entry name" value="LLG1"/>
    <property type="match status" value="1"/>
</dbReference>
<dbReference type="PANTHER" id="PTHR31533:SF2">
    <property type="entry name" value="GPI-ANCHORED PROTEIN LLG1"/>
    <property type="match status" value="1"/>
</dbReference>
<evidence type="ECO:0000256" key="1">
    <source>
        <dbReference type="SAM" id="SignalP"/>
    </source>
</evidence>
<dbReference type="InterPro" id="IPR039307">
    <property type="entry name" value="LORELEI-like"/>
</dbReference>
<gene>
    <name evidence="3" type="ORF">CIPAW_03G176800</name>
    <name evidence="4" type="ORF">I3842_03G168600</name>
</gene>
<proteinExistence type="predicted"/>
<reference evidence="3" key="1">
    <citation type="submission" date="2020-12" db="EMBL/GenBank/DDBJ databases">
        <title>WGS assembly of Carya illinoinensis cv. Pawnee.</title>
        <authorList>
            <person name="Platts A."/>
            <person name="Shu S."/>
            <person name="Wright S."/>
            <person name="Barry K."/>
            <person name="Edger P."/>
            <person name="Pires J.C."/>
            <person name="Schmutz J."/>
        </authorList>
    </citation>
    <scope>NUCLEOTIDE SEQUENCE</scope>
    <source>
        <tissue evidence="3">Leaf</tissue>
    </source>
</reference>
<accession>A0A8T1R3J7</accession>
<name>A0A8T1R3J7_CARIL</name>
<dbReference type="EMBL" id="CM031827">
    <property type="protein sequence ID" value="KAG6722591.1"/>
    <property type="molecule type" value="Genomic_DNA"/>
</dbReference>
<dbReference type="Proteomes" id="UP000811609">
    <property type="component" value="Chromosome 3"/>
</dbReference>
<dbReference type="AlphaFoldDB" id="A0A8T1R3J7"/>
<organism evidence="3 5">
    <name type="scientific">Carya illinoinensis</name>
    <name type="common">Pecan</name>
    <dbReference type="NCBI Taxonomy" id="32201"/>
    <lineage>
        <taxon>Eukaryota</taxon>
        <taxon>Viridiplantae</taxon>
        <taxon>Streptophyta</taxon>
        <taxon>Embryophyta</taxon>
        <taxon>Tracheophyta</taxon>
        <taxon>Spermatophyta</taxon>
        <taxon>Magnoliopsida</taxon>
        <taxon>eudicotyledons</taxon>
        <taxon>Gunneridae</taxon>
        <taxon>Pentapetalae</taxon>
        <taxon>rosids</taxon>
        <taxon>fabids</taxon>
        <taxon>Fagales</taxon>
        <taxon>Juglandaceae</taxon>
        <taxon>Carya</taxon>
    </lineage>
</organism>
<keyword evidence="1" id="KW-0732">Signal</keyword>
<evidence type="ECO:0000313" key="5">
    <source>
        <dbReference type="Proteomes" id="UP000811609"/>
    </source>
</evidence>
<comment type="caution">
    <text evidence="3">The sequence shown here is derived from an EMBL/GenBank/DDBJ whole genome shotgun (WGS) entry which is preliminary data.</text>
</comment>
<dbReference type="InterPro" id="IPR058888">
    <property type="entry name" value="LLG1-like"/>
</dbReference>
<keyword evidence="5" id="KW-1185">Reference proteome</keyword>
<dbReference type="Proteomes" id="UP000811246">
    <property type="component" value="Chromosome 3"/>
</dbReference>